<protein>
    <submittedName>
        <fullName evidence="1">Uncharacterized protein</fullName>
    </submittedName>
</protein>
<evidence type="ECO:0000313" key="2">
    <source>
        <dbReference type="Proteomes" id="UP000198211"/>
    </source>
</evidence>
<dbReference type="Proteomes" id="UP000198211">
    <property type="component" value="Unassembled WGS sequence"/>
</dbReference>
<reference evidence="2" key="1">
    <citation type="submission" date="2017-03" db="EMBL/GenBank/DDBJ databases">
        <title>Phytopthora megakarya and P. palmivora, two closely related causual agents of cacao black pod achieved similar genome size and gene model numbers by different mechanisms.</title>
        <authorList>
            <person name="Ali S."/>
            <person name="Shao J."/>
            <person name="Larry D.J."/>
            <person name="Kronmiller B."/>
            <person name="Shen D."/>
            <person name="Strem M.D."/>
            <person name="Melnick R.L."/>
            <person name="Guiltinan M.J."/>
            <person name="Tyler B.M."/>
            <person name="Meinhardt L.W."/>
            <person name="Bailey B.A."/>
        </authorList>
    </citation>
    <scope>NUCLEOTIDE SEQUENCE [LARGE SCALE GENOMIC DNA]</scope>
    <source>
        <strain evidence="2">zdho120</strain>
    </source>
</reference>
<dbReference type="OrthoDB" id="121607at2759"/>
<sequence>MFALFGTIVAYRLFGTGSRHDEIAIAQQLENVMVDIEAEGDYRQCWLMRSCSTDTCLTAPSHGNYKAYKAGIFSDSDIERIFDEMASSSSSCNNNNIRKIFRIYQPLLFASILRVRNALHPFAIKYKDDEEYPDALLVFCDMEFWRELSAAEEVIRPLSNISYKLQHDESTLADVVVSYRDISLFLHPLHFHVSVAFHKKEHSLRILEKLCGYGIFYYRRYFDRDKIERLAADFHAWY</sequence>
<dbReference type="AlphaFoldDB" id="A0A225W384"/>
<organism evidence="1 2">
    <name type="scientific">Phytophthora megakarya</name>
    <dbReference type="NCBI Taxonomy" id="4795"/>
    <lineage>
        <taxon>Eukaryota</taxon>
        <taxon>Sar</taxon>
        <taxon>Stramenopiles</taxon>
        <taxon>Oomycota</taxon>
        <taxon>Peronosporomycetes</taxon>
        <taxon>Peronosporales</taxon>
        <taxon>Peronosporaceae</taxon>
        <taxon>Phytophthora</taxon>
    </lineage>
</organism>
<evidence type="ECO:0000313" key="1">
    <source>
        <dbReference type="EMBL" id="OWZ12213.1"/>
    </source>
</evidence>
<gene>
    <name evidence="1" type="ORF">PHMEG_00014667</name>
</gene>
<accession>A0A225W384</accession>
<keyword evidence="2" id="KW-1185">Reference proteome</keyword>
<name>A0A225W384_9STRA</name>
<proteinExistence type="predicted"/>
<dbReference type="EMBL" id="NBNE01001909">
    <property type="protein sequence ID" value="OWZ12213.1"/>
    <property type="molecule type" value="Genomic_DNA"/>
</dbReference>
<comment type="caution">
    <text evidence="1">The sequence shown here is derived from an EMBL/GenBank/DDBJ whole genome shotgun (WGS) entry which is preliminary data.</text>
</comment>